<sequence>MNTENRDDLQALIGADYQLQWIIGHGGMSTVWLADDVANQREVALKVLRPEFSSNEEFLARFRNEALAAEGINSPNVVATYDYREVESPAGFSMCFIAMEYIRGESLADLIAREGQLDEPLALDVLEQAAHGLAVIHRMGLVHRDIKPGNLMVTQNGQIKITDFGIAKAAAAVPLTRTGMVVGTAQYVSPEQAQGLDVGPASDVYSLSVVGYEMLTGKRPFTGDSSVSVALAHVSNEPPPMPITVGAQTRELIEIGLRKDPAQRFADGNELQLAVHQVREGERPAQPGGRTQVIATEPSPTASTQMLADVSEERTTRPAGAYPPSAARAVQASHQAAPPQMRPEAHLTPARAAGSVPGSAGSAQGAVDKQKSSKAGPWIAGLLLLALAGGGAAWAWTSGAFNGISGQRTAPTSTQTTVTETETTVEEEPTVTVTEPSRRRPSHEQSEPGTLKVESDTPKPSPSEAEEPTASPSPSPELPTEQQTPTPSPSPSPAPQQPQQSAPQQPQPQNPAEGPAPQQPGQGNGGIELSYFPPVTGGLP</sequence>
<keyword evidence="3 10" id="KW-0808">Transferase</keyword>
<dbReference type="GO" id="GO:0005524">
    <property type="term" value="F:ATP binding"/>
    <property type="evidence" value="ECO:0007669"/>
    <property type="project" value="UniProtKB-UniRule"/>
</dbReference>
<gene>
    <name evidence="10" type="primary">pknA</name>
    <name evidence="10" type="ORF">CGLAU_00150</name>
</gene>
<keyword evidence="5 10" id="KW-0418">Kinase</keyword>
<organism evidence="10 11">
    <name type="scientific">Corynebacterium glaucum</name>
    <dbReference type="NCBI Taxonomy" id="187491"/>
    <lineage>
        <taxon>Bacteria</taxon>
        <taxon>Bacillati</taxon>
        <taxon>Actinomycetota</taxon>
        <taxon>Actinomycetes</taxon>
        <taxon>Mycobacteriales</taxon>
        <taxon>Corynebacteriaceae</taxon>
        <taxon>Corynebacterium</taxon>
    </lineage>
</organism>
<reference evidence="10 11" key="1">
    <citation type="submission" date="2016-12" db="EMBL/GenBank/DDBJ databases">
        <authorList>
            <person name="Song W.-J."/>
            <person name="Kurnit D.M."/>
        </authorList>
    </citation>
    <scope>NUCLEOTIDE SEQUENCE [LARGE SCALE GENOMIC DNA]</scope>
    <source>
        <strain evidence="10 11">DSM 30827</strain>
    </source>
</reference>
<dbReference type="SMART" id="SM00220">
    <property type="entry name" value="S_TKc"/>
    <property type="match status" value="1"/>
</dbReference>
<evidence type="ECO:0000259" key="9">
    <source>
        <dbReference type="PROSITE" id="PS50011"/>
    </source>
</evidence>
<dbReference type="SUPFAM" id="SSF56112">
    <property type="entry name" value="Protein kinase-like (PK-like)"/>
    <property type="match status" value="1"/>
</dbReference>
<dbReference type="PROSITE" id="PS00108">
    <property type="entry name" value="PROTEIN_KINASE_ST"/>
    <property type="match status" value="1"/>
</dbReference>
<dbReference type="GO" id="GO:0004674">
    <property type="term" value="F:protein serine/threonine kinase activity"/>
    <property type="evidence" value="ECO:0007669"/>
    <property type="project" value="UniProtKB-KW"/>
</dbReference>
<dbReference type="InterPro" id="IPR000719">
    <property type="entry name" value="Prot_kinase_dom"/>
</dbReference>
<feature type="compositionally biased region" description="Low complexity" evidence="8">
    <location>
        <begin position="409"/>
        <end position="422"/>
    </location>
</feature>
<dbReference type="AlphaFoldDB" id="A0A1Q2HT69"/>
<feature type="compositionally biased region" description="Low complexity" evidence="8">
    <location>
        <begin position="325"/>
        <end position="337"/>
    </location>
</feature>
<dbReference type="EC" id="2.7.11.1" evidence="1"/>
<feature type="region of interest" description="Disordered" evidence="8">
    <location>
        <begin position="405"/>
        <end position="540"/>
    </location>
</feature>
<dbReference type="Gene3D" id="1.10.510.10">
    <property type="entry name" value="Transferase(Phosphotransferase) domain 1"/>
    <property type="match status" value="1"/>
</dbReference>
<dbReference type="OrthoDB" id="9762169at2"/>
<dbReference type="FunFam" id="1.10.510.10:FF:000021">
    <property type="entry name" value="Serine/threonine protein kinase"/>
    <property type="match status" value="1"/>
</dbReference>
<dbReference type="CDD" id="cd14014">
    <property type="entry name" value="STKc_PknB_like"/>
    <property type="match status" value="1"/>
</dbReference>
<dbReference type="InterPro" id="IPR017441">
    <property type="entry name" value="Protein_kinase_ATP_BS"/>
</dbReference>
<name>A0A1Q2HT69_9CORY</name>
<dbReference type="PANTHER" id="PTHR43289:SF6">
    <property type="entry name" value="SERINE_THREONINE-PROTEIN KINASE NEKL-3"/>
    <property type="match status" value="1"/>
</dbReference>
<accession>A0A1Q2HT69</accession>
<dbReference type="PANTHER" id="PTHR43289">
    <property type="entry name" value="MITOGEN-ACTIVATED PROTEIN KINASE KINASE KINASE 20-RELATED"/>
    <property type="match status" value="1"/>
</dbReference>
<evidence type="ECO:0000256" key="3">
    <source>
        <dbReference type="ARBA" id="ARBA00022679"/>
    </source>
</evidence>
<dbReference type="KEGG" id="cgv:CGLAU_00150"/>
<evidence type="ECO:0000256" key="2">
    <source>
        <dbReference type="ARBA" id="ARBA00022527"/>
    </source>
</evidence>
<feature type="binding site" evidence="7">
    <location>
        <position position="46"/>
    </location>
    <ligand>
        <name>ATP</name>
        <dbReference type="ChEBI" id="CHEBI:30616"/>
    </ligand>
</feature>
<evidence type="ECO:0000256" key="5">
    <source>
        <dbReference type="ARBA" id="ARBA00022777"/>
    </source>
</evidence>
<evidence type="ECO:0000313" key="10">
    <source>
        <dbReference type="EMBL" id="AQQ14036.1"/>
    </source>
</evidence>
<evidence type="ECO:0000256" key="6">
    <source>
        <dbReference type="ARBA" id="ARBA00022840"/>
    </source>
</evidence>
<protein>
    <recommendedName>
        <fullName evidence="1">non-specific serine/threonine protein kinase</fullName>
        <ecNumber evidence="1">2.7.11.1</ecNumber>
    </recommendedName>
</protein>
<keyword evidence="4 7" id="KW-0547">Nucleotide-binding</keyword>
<evidence type="ECO:0000313" key="11">
    <source>
        <dbReference type="Proteomes" id="UP000217209"/>
    </source>
</evidence>
<feature type="compositionally biased region" description="Low complexity" evidence="8">
    <location>
        <begin position="510"/>
        <end position="521"/>
    </location>
</feature>
<dbReference type="PROSITE" id="PS50011">
    <property type="entry name" value="PROTEIN_KINASE_DOM"/>
    <property type="match status" value="1"/>
</dbReference>
<keyword evidence="11" id="KW-1185">Reference proteome</keyword>
<keyword evidence="2" id="KW-0723">Serine/threonine-protein kinase</keyword>
<evidence type="ECO:0000256" key="8">
    <source>
        <dbReference type="SAM" id="MobiDB-lite"/>
    </source>
</evidence>
<feature type="domain" description="Protein kinase" evidence="9">
    <location>
        <begin position="17"/>
        <end position="279"/>
    </location>
</feature>
<dbReference type="InterPro" id="IPR008271">
    <property type="entry name" value="Ser/Thr_kinase_AS"/>
</dbReference>
<evidence type="ECO:0000256" key="7">
    <source>
        <dbReference type="PROSITE-ProRule" id="PRU10141"/>
    </source>
</evidence>
<dbReference type="InterPro" id="IPR011009">
    <property type="entry name" value="Kinase-like_dom_sf"/>
</dbReference>
<feature type="compositionally biased region" description="Low complexity" evidence="8">
    <location>
        <begin position="350"/>
        <end position="366"/>
    </location>
</feature>
<dbReference type="EMBL" id="CP019688">
    <property type="protein sequence ID" value="AQQ14036.1"/>
    <property type="molecule type" value="Genomic_DNA"/>
</dbReference>
<dbReference type="PROSITE" id="PS00107">
    <property type="entry name" value="PROTEIN_KINASE_ATP"/>
    <property type="match status" value="1"/>
</dbReference>
<dbReference type="RefSeq" id="WP_095658949.1">
    <property type="nucleotide sequence ID" value="NZ_CP019688.1"/>
</dbReference>
<evidence type="ECO:0000256" key="4">
    <source>
        <dbReference type="ARBA" id="ARBA00022741"/>
    </source>
</evidence>
<dbReference type="Gene3D" id="3.30.200.20">
    <property type="entry name" value="Phosphorylase Kinase, domain 1"/>
    <property type="match status" value="1"/>
</dbReference>
<feature type="compositionally biased region" description="Basic and acidic residues" evidence="8">
    <location>
        <begin position="436"/>
        <end position="446"/>
    </location>
</feature>
<feature type="compositionally biased region" description="Pro residues" evidence="8">
    <location>
        <begin position="486"/>
        <end position="496"/>
    </location>
</feature>
<feature type="region of interest" description="Disordered" evidence="8">
    <location>
        <begin position="280"/>
        <end position="369"/>
    </location>
</feature>
<keyword evidence="6 7" id="KW-0067">ATP-binding</keyword>
<dbReference type="Pfam" id="PF00069">
    <property type="entry name" value="Pkinase"/>
    <property type="match status" value="1"/>
</dbReference>
<evidence type="ECO:0000256" key="1">
    <source>
        <dbReference type="ARBA" id="ARBA00012513"/>
    </source>
</evidence>
<proteinExistence type="predicted"/>
<dbReference type="Proteomes" id="UP000217209">
    <property type="component" value="Chromosome"/>
</dbReference>